<dbReference type="EMBL" id="FQZP01000009">
    <property type="protein sequence ID" value="SHI78040.1"/>
    <property type="molecule type" value="Genomic_DNA"/>
</dbReference>
<dbReference type="InterPro" id="IPR001920">
    <property type="entry name" value="Asp/Glu_race"/>
</dbReference>
<gene>
    <name evidence="7" type="primary">murI</name>
    <name evidence="8" type="ORF">SAMN05444373_100938</name>
</gene>
<evidence type="ECO:0000256" key="5">
    <source>
        <dbReference type="ARBA" id="ARBA00023235"/>
    </source>
</evidence>
<keyword evidence="3 7" id="KW-0133">Cell shape</keyword>
<evidence type="ECO:0000256" key="7">
    <source>
        <dbReference type="HAMAP-Rule" id="MF_00258"/>
    </source>
</evidence>
<dbReference type="NCBIfam" id="TIGR00067">
    <property type="entry name" value="glut_race"/>
    <property type="match status" value="1"/>
</dbReference>
<comment type="function">
    <text evidence="7">Provides the (R)-glutamate required for cell wall biosynthesis.</text>
</comment>
<evidence type="ECO:0000256" key="6">
    <source>
        <dbReference type="ARBA" id="ARBA00023316"/>
    </source>
</evidence>
<reference evidence="8 9" key="1">
    <citation type="submission" date="2016-11" db="EMBL/GenBank/DDBJ databases">
        <authorList>
            <person name="Varghese N."/>
            <person name="Submissions S."/>
        </authorList>
    </citation>
    <scope>NUCLEOTIDE SEQUENCE [LARGE SCALE GENOMIC DNA]</scope>
    <source>
        <strain evidence="8 9">DSM 19027</strain>
    </source>
</reference>
<evidence type="ECO:0000256" key="3">
    <source>
        <dbReference type="ARBA" id="ARBA00022960"/>
    </source>
</evidence>
<dbReference type="AlphaFoldDB" id="A0A1M6DY38"/>
<feature type="binding site" evidence="7">
    <location>
        <begin position="78"/>
        <end position="79"/>
    </location>
    <ligand>
        <name>substrate</name>
    </ligand>
</feature>
<comment type="pathway">
    <text evidence="7">Cell wall biogenesis; peptidoglycan biosynthesis.</text>
</comment>
<evidence type="ECO:0000256" key="4">
    <source>
        <dbReference type="ARBA" id="ARBA00022984"/>
    </source>
</evidence>
<dbReference type="PROSITE" id="PS00923">
    <property type="entry name" value="ASP_GLU_RACEMASE_1"/>
    <property type="match status" value="1"/>
</dbReference>
<dbReference type="GO" id="GO:0008881">
    <property type="term" value="F:glutamate racemase activity"/>
    <property type="evidence" value="ECO:0007669"/>
    <property type="project" value="UniProtKB-UniRule"/>
</dbReference>
<dbReference type="InterPro" id="IPR018187">
    <property type="entry name" value="Asp/Glu_racemase_AS_1"/>
</dbReference>
<feature type="binding site" evidence="7">
    <location>
        <begin position="190"/>
        <end position="191"/>
    </location>
    <ligand>
        <name>substrate</name>
    </ligand>
</feature>
<dbReference type="PANTHER" id="PTHR21198:SF3">
    <property type="entry name" value="GLUTAMATE RACEMASE"/>
    <property type="match status" value="1"/>
</dbReference>
<evidence type="ECO:0000313" key="8">
    <source>
        <dbReference type="EMBL" id="SHI78040.1"/>
    </source>
</evidence>
<dbReference type="InterPro" id="IPR015942">
    <property type="entry name" value="Asp/Glu/hydantoin_racemase"/>
</dbReference>
<comment type="similarity">
    <text evidence="7">Belongs to the aspartate/glutamate racemases family.</text>
</comment>
<keyword evidence="9" id="KW-1185">Reference proteome</keyword>
<dbReference type="InterPro" id="IPR004391">
    <property type="entry name" value="Glu_race"/>
</dbReference>
<dbReference type="GO" id="GO:0008360">
    <property type="term" value="P:regulation of cell shape"/>
    <property type="evidence" value="ECO:0007669"/>
    <property type="project" value="UniProtKB-KW"/>
</dbReference>
<feature type="binding site" evidence="7">
    <location>
        <begin position="14"/>
        <end position="15"/>
    </location>
    <ligand>
        <name>substrate</name>
    </ligand>
</feature>
<keyword evidence="5 7" id="KW-0413">Isomerase</keyword>
<proteinExistence type="inferred from homology"/>
<dbReference type="UniPathway" id="UPA00219"/>
<dbReference type="Gene3D" id="3.40.50.1860">
    <property type="match status" value="2"/>
</dbReference>
<evidence type="ECO:0000313" key="9">
    <source>
        <dbReference type="Proteomes" id="UP000324781"/>
    </source>
</evidence>
<evidence type="ECO:0000256" key="2">
    <source>
        <dbReference type="ARBA" id="ARBA00013090"/>
    </source>
</evidence>
<dbReference type="GO" id="GO:0009252">
    <property type="term" value="P:peptidoglycan biosynthetic process"/>
    <property type="evidence" value="ECO:0007669"/>
    <property type="project" value="UniProtKB-UniRule"/>
</dbReference>
<dbReference type="GO" id="GO:0071555">
    <property type="term" value="P:cell wall organization"/>
    <property type="evidence" value="ECO:0007669"/>
    <property type="project" value="UniProtKB-KW"/>
</dbReference>
<name>A0A1M6DY38_9FIRM</name>
<sequence length="263" mass="29587">MKRCTNEMNIGFFDSGIGGLSVLREALALMPNENYLYYADSDNTPYGTKTRDEVKKLAFRAVEFLISKGIKALVIACNTATSASVEDLRKAYDFPIIGMEPAVKPAVARSLNGGKRVLVLTTPLTLREVKFRELVTRVDPEHIVDGIPAPKLVELAERFTFDGPEVEEYFREILPWDKISCYGTIVLGCTHFPFFRDTLARILPQSIDIIDGNRGTVNHLYDVLKSKNMLNPSNKPGRVLFFRSGVPVEDPLLLEKYNRLLRS</sequence>
<organism evidence="8 9">
    <name type="scientific">Thermoclostridium caenicola</name>
    <dbReference type="NCBI Taxonomy" id="659425"/>
    <lineage>
        <taxon>Bacteria</taxon>
        <taxon>Bacillati</taxon>
        <taxon>Bacillota</taxon>
        <taxon>Clostridia</taxon>
        <taxon>Eubacteriales</taxon>
        <taxon>Oscillospiraceae</taxon>
        <taxon>Thermoclostridium</taxon>
    </lineage>
</organism>
<accession>A0A1M6DY38</accession>
<protein>
    <recommendedName>
        <fullName evidence="2 7">Glutamate racemase</fullName>
        <ecNumber evidence="2 7">5.1.1.3</ecNumber>
    </recommendedName>
</protein>
<evidence type="ECO:0000256" key="1">
    <source>
        <dbReference type="ARBA" id="ARBA00001602"/>
    </source>
</evidence>
<dbReference type="SUPFAM" id="SSF53681">
    <property type="entry name" value="Aspartate/glutamate racemase"/>
    <property type="match status" value="2"/>
</dbReference>
<comment type="catalytic activity">
    <reaction evidence="1 7">
        <text>L-glutamate = D-glutamate</text>
        <dbReference type="Rhea" id="RHEA:12813"/>
        <dbReference type="ChEBI" id="CHEBI:29985"/>
        <dbReference type="ChEBI" id="CHEBI:29986"/>
        <dbReference type="EC" id="5.1.1.3"/>
    </reaction>
</comment>
<keyword evidence="4 7" id="KW-0573">Peptidoglycan synthesis</keyword>
<dbReference type="Proteomes" id="UP000324781">
    <property type="component" value="Unassembled WGS sequence"/>
</dbReference>
<keyword evidence="6 7" id="KW-0961">Cell wall biogenesis/degradation</keyword>
<feature type="binding site" evidence="7">
    <location>
        <begin position="46"/>
        <end position="47"/>
    </location>
    <ligand>
        <name>substrate</name>
    </ligand>
</feature>
<dbReference type="HAMAP" id="MF_00258">
    <property type="entry name" value="Glu_racemase"/>
    <property type="match status" value="1"/>
</dbReference>
<dbReference type="Pfam" id="PF01177">
    <property type="entry name" value="Asp_Glu_race"/>
    <property type="match status" value="1"/>
</dbReference>
<feature type="active site" description="Proton donor/acceptor" evidence="7">
    <location>
        <position position="77"/>
    </location>
</feature>
<feature type="active site" description="Proton donor/acceptor" evidence="7">
    <location>
        <position position="189"/>
    </location>
</feature>
<dbReference type="EC" id="5.1.1.3" evidence="2 7"/>
<dbReference type="PANTHER" id="PTHR21198">
    <property type="entry name" value="GLUTAMATE RACEMASE"/>
    <property type="match status" value="1"/>
</dbReference>